<dbReference type="Pfam" id="PF14216">
    <property type="entry name" value="DUF4326"/>
    <property type="match status" value="1"/>
</dbReference>
<dbReference type="InterPro" id="IPR025475">
    <property type="entry name" value="DUF4326"/>
</dbReference>
<name>A0A1G6IM61_9BRAD</name>
<sequence length="143" mass="16366">MTAPERIQLSRAAGWRMPVNTVKVDRTTPFGNPYRIGEPLDAKIARRWGWEISPAGKKLVCEDATEAVKRFKHALQWDEAIHDYVRDKLKGKNLACWCALGEPCHADVLLWLANAGPAELRAINDEFDRRLMERIQWVSEVGR</sequence>
<reference evidence="2 3" key="1">
    <citation type="submission" date="2016-10" db="EMBL/GenBank/DDBJ databases">
        <authorList>
            <person name="de Groot N.N."/>
        </authorList>
    </citation>
    <scope>NUCLEOTIDE SEQUENCE [LARGE SCALE GENOMIC DNA]</scope>
    <source>
        <strain evidence="2 3">R5</strain>
    </source>
</reference>
<evidence type="ECO:0000313" key="3">
    <source>
        <dbReference type="Proteomes" id="UP000199245"/>
    </source>
</evidence>
<dbReference type="RefSeq" id="WP_092077679.1">
    <property type="nucleotide sequence ID" value="NZ_FMZW01000001.1"/>
</dbReference>
<organism evidence="2 3">
    <name type="scientific">Bradyrhizobium brasilense</name>
    <dbReference type="NCBI Taxonomy" id="1419277"/>
    <lineage>
        <taxon>Bacteria</taxon>
        <taxon>Pseudomonadati</taxon>
        <taxon>Pseudomonadota</taxon>
        <taxon>Alphaproteobacteria</taxon>
        <taxon>Hyphomicrobiales</taxon>
        <taxon>Nitrobacteraceae</taxon>
        <taxon>Bradyrhizobium</taxon>
    </lineage>
</organism>
<gene>
    <name evidence="2" type="ORF">SAMN05216337_1001192</name>
</gene>
<dbReference type="AlphaFoldDB" id="A0A1G6IM61"/>
<accession>A0A1G6IM61</accession>
<evidence type="ECO:0000259" key="1">
    <source>
        <dbReference type="Pfam" id="PF14216"/>
    </source>
</evidence>
<dbReference type="Proteomes" id="UP000199245">
    <property type="component" value="Unassembled WGS sequence"/>
</dbReference>
<dbReference type="EMBL" id="FMZW01000001">
    <property type="protein sequence ID" value="SDC07533.1"/>
    <property type="molecule type" value="Genomic_DNA"/>
</dbReference>
<proteinExistence type="predicted"/>
<evidence type="ECO:0000313" key="2">
    <source>
        <dbReference type="EMBL" id="SDC07533.1"/>
    </source>
</evidence>
<protein>
    <recommendedName>
        <fullName evidence="1">DUF4326 domain-containing protein</fullName>
    </recommendedName>
</protein>
<feature type="domain" description="DUF4326" evidence="1">
    <location>
        <begin position="11"/>
        <end position="110"/>
    </location>
</feature>